<comment type="caution">
    <text evidence="1">The sequence shown here is derived from an EMBL/GenBank/DDBJ whole genome shotgun (WGS) entry which is preliminary data.</text>
</comment>
<gene>
    <name evidence="1" type="ORF">L6452_04750</name>
</gene>
<reference evidence="2" key="1">
    <citation type="journal article" date="2022" name="Mol. Ecol. Resour.">
        <title>The genomes of chicory, endive, great burdock and yacon provide insights into Asteraceae palaeo-polyploidization history and plant inulin production.</title>
        <authorList>
            <person name="Fan W."/>
            <person name="Wang S."/>
            <person name="Wang H."/>
            <person name="Wang A."/>
            <person name="Jiang F."/>
            <person name="Liu H."/>
            <person name="Zhao H."/>
            <person name="Xu D."/>
            <person name="Zhang Y."/>
        </authorList>
    </citation>
    <scope>NUCLEOTIDE SEQUENCE [LARGE SCALE GENOMIC DNA]</scope>
    <source>
        <strain evidence="2">cv. Niubang</strain>
    </source>
</reference>
<dbReference type="EMBL" id="CM042048">
    <property type="protein sequence ID" value="KAI3757216.1"/>
    <property type="molecule type" value="Genomic_DNA"/>
</dbReference>
<keyword evidence="2" id="KW-1185">Reference proteome</keyword>
<dbReference type="Proteomes" id="UP001055879">
    <property type="component" value="Linkage Group LG02"/>
</dbReference>
<organism evidence="1 2">
    <name type="scientific">Arctium lappa</name>
    <name type="common">Greater burdock</name>
    <name type="synonym">Lappa major</name>
    <dbReference type="NCBI Taxonomy" id="4217"/>
    <lineage>
        <taxon>Eukaryota</taxon>
        <taxon>Viridiplantae</taxon>
        <taxon>Streptophyta</taxon>
        <taxon>Embryophyta</taxon>
        <taxon>Tracheophyta</taxon>
        <taxon>Spermatophyta</taxon>
        <taxon>Magnoliopsida</taxon>
        <taxon>eudicotyledons</taxon>
        <taxon>Gunneridae</taxon>
        <taxon>Pentapetalae</taxon>
        <taxon>asterids</taxon>
        <taxon>campanulids</taxon>
        <taxon>Asterales</taxon>
        <taxon>Asteraceae</taxon>
        <taxon>Carduoideae</taxon>
        <taxon>Cardueae</taxon>
        <taxon>Arctiinae</taxon>
        <taxon>Arctium</taxon>
    </lineage>
</organism>
<reference evidence="1 2" key="2">
    <citation type="journal article" date="2022" name="Mol. Ecol. Resour.">
        <title>The genomes of chicory, endive, great burdock and yacon provide insights into Asteraceae paleo-polyploidization history and plant inulin production.</title>
        <authorList>
            <person name="Fan W."/>
            <person name="Wang S."/>
            <person name="Wang H."/>
            <person name="Wang A."/>
            <person name="Jiang F."/>
            <person name="Liu H."/>
            <person name="Zhao H."/>
            <person name="Xu D."/>
            <person name="Zhang Y."/>
        </authorList>
    </citation>
    <scope>NUCLEOTIDE SEQUENCE [LARGE SCALE GENOMIC DNA]</scope>
    <source>
        <strain evidence="2">cv. Niubang</strain>
    </source>
</reference>
<proteinExistence type="predicted"/>
<name>A0ACB9EEK9_ARCLA</name>
<evidence type="ECO:0000313" key="2">
    <source>
        <dbReference type="Proteomes" id="UP001055879"/>
    </source>
</evidence>
<protein>
    <submittedName>
        <fullName evidence="1">Uncharacterized protein</fullName>
    </submittedName>
</protein>
<evidence type="ECO:0000313" key="1">
    <source>
        <dbReference type="EMBL" id="KAI3757216.1"/>
    </source>
</evidence>
<accession>A0ACB9EEK9</accession>
<sequence length="108" mass="12448">MAIWKKNGLASSSEAREPSDSRFEARVLKQFEVILLDKRKVQAEGVVWGFVTGDKEIDSLLLCLLLAVLSQLSTIIIHPHPLHKLYPSKSNFPFHLLYIYIYYQFPQT</sequence>